<dbReference type="KEGG" id="pry:Prubr_58060"/>
<dbReference type="AlphaFoldDB" id="A0A810NBT0"/>
<feature type="compositionally biased region" description="Gly residues" evidence="1">
    <location>
        <begin position="67"/>
        <end position="85"/>
    </location>
</feature>
<evidence type="ECO:0000256" key="1">
    <source>
        <dbReference type="SAM" id="MobiDB-lite"/>
    </source>
</evidence>
<accession>A0A810NBT0</accession>
<feature type="region of interest" description="Disordered" evidence="1">
    <location>
        <begin position="1"/>
        <end position="85"/>
    </location>
</feature>
<protein>
    <submittedName>
        <fullName evidence="2">Uncharacterized protein</fullName>
    </submittedName>
</protein>
<evidence type="ECO:0000313" key="3">
    <source>
        <dbReference type="Proteomes" id="UP000680866"/>
    </source>
</evidence>
<reference evidence="2" key="1">
    <citation type="submission" date="2020-08" db="EMBL/GenBank/DDBJ databases">
        <title>Whole genome shotgun sequence of Polymorphospora rubra NBRC 101157.</title>
        <authorList>
            <person name="Komaki H."/>
            <person name="Tamura T."/>
        </authorList>
    </citation>
    <scope>NUCLEOTIDE SEQUENCE</scope>
    <source>
        <strain evidence="2">NBRC 101157</strain>
    </source>
</reference>
<dbReference type="Proteomes" id="UP000680866">
    <property type="component" value="Chromosome"/>
</dbReference>
<organism evidence="2 3">
    <name type="scientific">Polymorphospora rubra</name>
    <dbReference type="NCBI Taxonomy" id="338584"/>
    <lineage>
        <taxon>Bacteria</taxon>
        <taxon>Bacillati</taxon>
        <taxon>Actinomycetota</taxon>
        <taxon>Actinomycetes</taxon>
        <taxon>Micromonosporales</taxon>
        <taxon>Micromonosporaceae</taxon>
        <taxon>Polymorphospora</taxon>
    </lineage>
</organism>
<feature type="compositionally biased region" description="Basic and acidic residues" evidence="1">
    <location>
        <begin position="40"/>
        <end position="59"/>
    </location>
</feature>
<dbReference type="EMBL" id="AP023359">
    <property type="protein sequence ID" value="BCJ68785.1"/>
    <property type="molecule type" value="Genomic_DNA"/>
</dbReference>
<keyword evidence="3" id="KW-1185">Reference proteome</keyword>
<sequence>MQRVEVGGAQFDGAHPGTGTERALRRPAARPGGVGAGEVPPERGYGDDDEGNRARDPRPPPEAPAGSAGGGASGRRAAGGGRHGT</sequence>
<name>A0A810NBT0_9ACTN</name>
<proteinExistence type="predicted"/>
<evidence type="ECO:0000313" key="2">
    <source>
        <dbReference type="EMBL" id="BCJ68785.1"/>
    </source>
</evidence>
<gene>
    <name evidence="2" type="ORF">Prubr_58060</name>
</gene>